<name>A0AAP1YFC3_9BURK</name>
<dbReference type="PANTHER" id="PTHR10067:SF9">
    <property type="entry name" value="PHOSPHATIDYLSERINE DECARBOXYLASE FAMILY PROTEIN (AFU_ORTHOLOGUE AFUA_7G01730)"/>
    <property type="match status" value="1"/>
</dbReference>
<evidence type="ECO:0000313" key="9">
    <source>
        <dbReference type="Proteomes" id="UP000664048"/>
    </source>
</evidence>
<dbReference type="Pfam" id="PF12588">
    <property type="entry name" value="PSDC"/>
    <property type="match status" value="1"/>
</dbReference>
<evidence type="ECO:0000313" key="6">
    <source>
        <dbReference type="EMBL" id="MBK1934754.1"/>
    </source>
</evidence>
<dbReference type="InterPro" id="IPR003817">
    <property type="entry name" value="PS_Dcarbxylase"/>
</dbReference>
<protein>
    <submittedName>
        <fullName evidence="6">Phosphatidylserine decarboxylase family protein</fullName>
    </submittedName>
</protein>
<dbReference type="EMBL" id="JAENIB010000023">
    <property type="protein sequence ID" value="MBK1934754.1"/>
    <property type="molecule type" value="Genomic_DNA"/>
</dbReference>
<keyword evidence="2" id="KW-0865">Zymogen</keyword>
<reference evidence="7 9" key="2">
    <citation type="submission" date="2021-03" db="EMBL/GenBank/DDBJ databases">
        <title>Clinical course, treatment and visual outcome of an outbreak of Burkholderia contaminans endophthalmitis following cataract surgery.</title>
        <authorList>
            <person name="Lind C."/>
            <person name="Olsen K."/>
            <person name="Angelsen N.K."/>
            <person name="Krefting E.A."/>
            <person name="Fossen K."/>
            <person name="Gravningen K."/>
            <person name="Depoorter E."/>
            <person name="Vandamme P."/>
            <person name="Bertelsen G."/>
        </authorList>
    </citation>
    <scope>NUCLEOTIDE SEQUENCE [LARGE SCALE GENOMIC DNA]</scope>
    <source>
        <strain evidence="7 9">51242556</strain>
    </source>
</reference>
<evidence type="ECO:0000256" key="1">
    <source>
        <dbReference type="ARBA" id="ARBA00022793"/>
    </source>
</evidence>
<keyword evidence="9" id="KW-1185">Reference proteome</keyword>
<gene>
    <name evidence="7" type="ORF">J4M89_34640</name>
    <name evidence="6" type="ORF">JIN94_33205</name>
</gene>
<dbReference type="EMBL" id="JAGEMX010000019">
    <property type="protein sequence ID" value="MBO1834534.1"/>
    <property type="molecule type" value="Genomic_DNA"/>
</dbReference>
<dbReference type="PANTHER" id="PTHR10067">
    <property type="entry name" value="PHOSPHATIDYLSERINE DECARBOXYLASE"/>
    <property type="match status" value="1"/>
</dbReference>
<accession>A0AAP1YFC3</accession>
<evidence type="ECO:0000256" key="3">
    <source>
        <dbReference type="ARBA" id="ARBA00023239"/>
    </source>
</evidence>
<evidence type="ECO:0000256" key="2">
    <source>
        <dbReference type="ARBA" id="ARBA00023145"/>
    </source>
</evidence>
<reference evidence="6" key="1">
    <citation type="submission" date="2021-01" db="EMBL/GenBank/DDBJ databases">
        <title>Outbreak of Burkholderia contaminns endophthalmitis traced to a clinical ventilation system.</title>
        <authorList>
            <person name="Lipuma J."/>
            <person name="Spilker T."/>
            <person name="Kratholm J."/>
        </authorList>
    </citation>
    <scope>NUCLEOTIDE SEQUENCE</scope>
    <source>
        <strain evidence="6">HI4954</strain>
    </source>
</reference>
<dbReference type="AlphaFoldDB" id="A0AAP1YFC3"/>
<organism evidence="6 8">
    <name type="scientific">Burkholderia contaminans</name>
    <dbReference type="NCBI Taxonomy" id="488447"/>
    <lineage>
        <taxon>Bacteria</taxon>
        <taxon>Pseudomonadati</taxon>
        <taxon>Pseudomonadota</taxon>
        <taxon>Betaproteobacteria</taxon>
        <taxon>Burkholderiales</taxon>
        <taxon>Burkholderiaceae</taxon>
        <taxon>Burkholderia</taxon>
        <taxon>Burkholderia cepacia complex</taxon>
    </lineage>
</organism>
<dbReference type="InterPro" id="IPR022237">
    <property type="entry name" value="PsiD-like"/>
</dbReference>
<dbReference type="GO" id="GO:0004609">
    <property type="term" value="F:phosphatidylserine decarboxylase activity"/>
    <property type="evidence" value="ECO:0007669"/>
    <property type="project" value="InterPro"/>
</dbReference>
<evidence type="ECO:0000313" key="8">
    <source>
        <dbReference type="Proteomes" id="UP000611459"/>
    </source>
</evidence>
<dbReference type="GO" id="GO:0006646">
    <property type="term" value="P:phosphatidylethanolamine biosynthetic process"/>
    <property type="evidence" value="ECO:0007669"/>
    <property type="project" value="TreeGrafter"/>
</dbReference>
<dbReference type="Pfam" id="PF02666">
    <property type="entry name" value="PS_Dcarbxylase"/>
    <property type="match status" value="1"/>
</dbReference>
<sequence>MPPTGQADCSLHRFPTIAPETTMPTDLNPPPPQRHRLGEWMAREEAHMAAFREKVAAEARAQAGDRLRTPAVQELARLFDDHAVLRMSLVRAIDEAVESGRRLGYASIGELMTVLDHLMTYTPPFSDASLIVCPINAFLDWPMCMPSGHAVFRDATVNAHLQNVLNVWCGFLGGPHSRTHLDTSAPDGWFCDAARKRIGLSQFQYRDDQPHGGFTSWNDFFTRRFREGERPVAAPDDPHVIVSACEAAPYHVESNVKLRDRFWIKAQPYSLRDIFTPARLSLAERFVGGDLYQAYLSAYNYHRWHAPVRGVVTHAYRVHGTYYSVVEAEGPDPAGLNDSQGYMTAVATRAVVAIACDDPGIGTVAAVFVGMGDVSSCVIDVVPGQRVDKGDEIGYFQFGGSTCCLLFEAGVIDRFVPAPPFGHDTAVVNVNSPVAIAR</sequence>
<keyword evidence="4" id="KW-0670">Pyruvate</keyword>
<comment type="caution">
    <text evidence="6">The sequence shown here is derived from an EMBL/GenBank/DDBJ whole genome shotgun (WGS) entry which is preliminary data.</text>
</comment>
<dbReference type="Proteomes" id="UP000611459">
    <property type="component" value="Unassembled WGS sequence"/>
</dbReference>
<evidence type="ECO:0000256" key="4">
    <source>
        <dbReference type="ARBA" id="ARBA00023317"/>
    </source>
</evidence>
<evidence type="ECO:0000313" key="7">
    <source>
        <dbReference type="EMBL" id="MBO1834534.1"/>
    </source>
</evidence>
<proteinExistence type="predicted"/>
<keyword evidence="3" id="KW-0456">Lyase</keyword>
<keyword evidence="1" id="KW-0210">Decarboxylase</keyword>
<evidence type="ECO:0000259" key="5">
    <source>
        <dbReference type="Pfam" id="PF12588"/>
    </source>
</evidence>
<dbReference type="Proteomes" id="UP000664048">
    <property type="component" value="Unassembled WGS sequence"/>
</dbReference>
<feature type="domain" description="L-tryptophan decarboxylase PsiD-like" evidence="5">
    <location>
        <begin position="70"/>
        <end position="197"/>
    </location>
</feature>